<dbReference type="AlphaFoldDB" id="A0A2N5TBM9"/>
<dbReference type="EMBL" id="PGCI01000649">
    <property type="protein sequence ID" value="PLW22891.1"/>
    <property type="molecule type" value="Genomic_DNA"/>
</dbReference>
<evidence type="ECO:0000313" key="1">
    <source>
        <dbReference type="EMBL" id="PLW22891.1"/>
    </source>
</evidence>
<proteinExistence type="predicted"/>
<organism evidence="1 2">
    <name type="scientific">Puccinia coronata f. sp. avenae</name>
    <dbReference type="NCBI Taxonomy" id="200324"/>
    <lineage>
        <taxon>Eukaryota</taxon>
        <taxon>Fungi</taxon>
        <taxon>Dikarya</taxon>
        <taxon>Basidiomycota</taxon>
        <taxon>Pucciniomycotina</taxon>
        <taxon>Pucciniomycetes</taxon>
        <taxon>Pucciniales</taxon>
        <taxon>Pucciniaceae</taxon>
        <taxon>Puccinia</taxon>
    </lineage>
</organism>
<sequence length="194" mass="21785">MDPPSCNTNTTDSAKIAAIRIMIAIQKASIVQGQAEWEASALRMSRIEEAILLLSMKTELTLPPSNPTRNPNGHVDLQKFCTFDGPIYIGPFHSIKPFLNWIKAVEIFFMTKGIFHDTDRISIVGGLICKTNTLAFYASKNDTFGYISWGTFKELLFGFALPPLWRTTLKLKLRQLRMSDSESFLMTCSLRAGD</sequence>
<comment type="caution">
    <text evidence="1">The sequence shown here is derived from an EMBL/GenBank/DDBJ whole genome shotgun (WGS) entry which is preliminary data.</text>
</comment>
<accession>A0A2N5TBM9</accession>
<dbReference type="Proteomes" id="UP000235392">
    <property type="component" value="Unassembled WGS sequence"/>
</dbReference>
<gene>
    <name evidence="1" type="ORF">PCASD_17802</name>
</gene>
<name>A0A2N5TBM9_9BASI</name>
<evidence type="ECO:0000313" key="2">
    <source>
        <dbReference type="Proteomes" id="UP000235392"/>
    </source>
</evidence>
<protein>
    <submittedName>
        <fullName evidence="1">Uncharacterized protein</fullName>
    </submittedName>
</protein>
<reference evidence="1 2" key="1">
    <citation type="submission" date="2017-11" db="EMBL/GenBank/DDBJ databases">
        <title>De novo assembly and phasing of dikaryotic genomes from two isolates of Puccinia coronata f. sp. avenae, the causal agent of oat crown rust.</title>
        <authorList>
            <person name="Miller M.E."/>
            <person name="Zhang Y."/>
            <person name="Omidvar V."/>
            <person name="Sperschneider J."/>
            <person name="Schwessinger B."/>
            <person name="Raley C."/>
            <person name="Palmer J.M."/>
            <person name="Garnica D."/>
            <person name="Upadhyaya N."/>
            <person name="Rathjen J."/>
            <person name="Taylor J.M."/>
            <person name="Park R.F."/>
            <person name="Dodds P.N."/>
            <person name="Hirsch C.D."/>
            <person name="Kianian S.F."/>
            <person name="Figueroa M."/>
        </authorList>
    </citation>
    <scope>NUCLEOTIDE SEQUENCE [LARGE SCALE GENOMIC DNA]</scope>
    <source>
        <strain evidence="1">12SD80</strain>
    </source>
</reference>